<dbReference type="Gene3D" id="3.40.50.300">
    <property type="entry name" value="P-loop containing nucleotide triphosphate hydrolases"/>
    <property type="match status" value="1"/>
</dbReference>
<evidence type="ECO:0000256" key="6">
    <source>
        <dbReference type="ARBA" id="ARBA00023136"/>
    </source>
</evidence>
<dbReference type="InterPro" id="IPR003688">
    <property type="entry name" value="TraG/VirD4"/>
</dbReference>
<dbReference type="NCBIfam" id="NF045973">
    <property type="entry name" value="conju_CD1115"/>
    <property type="match status" value="1"/>
</dbReference>
<gene>
    <name evidence="9" type="ORF">HCI99_12995</name>
</gene>
<dbReference type="Pfam" id="PF02534">
    <property type="entry name" value="T4SS-DNA_transf"/>
    <property type="match status" value="1"/>
</dbReference>
<feature type="compositionally biased region" description="Low complexity" evidence="8">
    <location>
        <begin position="380"/>
        <end position="391"/>
    </location>
</feature>
<feature type="compositionally biased region" description="Basic and acidic residues" evidence="8">
    <location>
        <begin position="367"/>
        <end position="378"/>
    </location>
</feature>
<keyword evidence="7" id="KW-0175">Coiled coil</keyword>
<proteinExistence type="inferred from homology"/>
<dbReference type="GO" id="GO:0005886">
    <property type="term" value="C:plasma membrane"/>
    <property type="evidence" value="ECO:0007669"/>
    <property type="project" value="UniProtKB-SubCell"/>
</dbReference>
<evidence type="ECO:0000256" key="7">
    <source>
        <dbReference type="SAM" id="Coils"/>
    </source>
</evidence>
<dbReference type="InterPro" id="IPR051539">
    <property type="entry name" value="T4SS-coupling_protein"/>
</dbReference>
<keyword evidence="5" id="KW-1133">Transmembrane helix</keyword>
<accession>A0A7X0XEI1</accession>
<dbReference type="SUPFAM" id="SSF52540">
    <property type="entry name" value="P-loop containing nucleoside triphosphate hydrolases"/>
    <property type="match status" value="1"/>
</dbReference>
<name>A0A7X0XEI1_9LIST</name>
<organism evidence="9 10">
    <name type="scientific">Listeria booriae</name>
    <dbReference type="NCBI Taxonomy" id="1552123"/>
    <lineage>
        <taxon>Bacteria</taxon>
        <taxon>Bacillati</taxon>
        <taxon>Bacillota</taxon>
        <taxon>Bacilli</taxon>
        <taxon>Bacillales</taxon>
        <taxon>Listeriaceae</taxon>
        <taxon>Listeria</taxon>
    </lineage>
</organism>
<evidence type="ECO:0000256" key="3">
    <source>
        <dbReference type="ARBA" id="ARBA00022475"/>
    </source>
</evidence>
<comment type="similarity">
    <text evidence="2">Belongs to the VirD4/TraG family.</text>
</comment>
<dbReference type="Proteomes" id="UP000533953">
    <property type="component" value="Unassembled WGS sequence"/>
</dbReference>
<keyword evidence="3" id="KW-1003">Cell membrane</keyword>
<evidence type="ECO:0000256" key="4">
    <source>
        <dbReference type="ARBA" id="ARBA00022692"/>
    </source>
</evidence>
<dbReference type="AlphaFoldDB" id="A0A7X0XEI1"/>
<keyword evidence="6" id="KW-0472">Membrane</keyword>
<evidence type="ECO:0000256" key="1">
    <source>
        <dbReference type="ARBA" id="ARBA00004651"/>
    </source>
</evidence>
<protein>
    <submittedName>
        <fullName evidence="9">Type IV secretory system conjugative DNA transfer family protein</fullName>
    </submittedName>
</protein>
<keyword evidence="4" id="KW-0812">Transmembrane</keyword>
<evidence type="ECO:0000313" key="9">
    <source>
        <dbReference type="EMBL" id="MBC1492735.1"/>
    </source>
</evidence>
<feature type="coiled-coil region" evidence="7">
    <location>
        <begin position="455"/>
        <end position="498"/>
    </location>
</feature>
<dbReference type="PANTHER" id="PTHR37937:SF1">
    <property type="entry name" value="CONJUGATIVE TRANSFER: DNA TRANSPORT"/>
    <property type="match status" value="1"/>
</dbReference>
<evidence type="ECO:0000313" key="10">
    <source>
        <dbReference type="Proteomes" id="UP000533953"/>
    </source>
</evidence>
<dbReference type="EMBL" id="JAASTX010000018">
    <property type="protein sequence ID" value="MBC1492735.1"/>
    <property type="molecule type" value="Genomic_DNA"/>
</dbReference>
<sequence length="553" mass="62711">MTGTILGVLDKKVIVQPTESKPNRNVMVVGGPGSYKSQSYVITNVINETENSVVVTDPKGEIFEETAEIKRAQGYEVHVLNYSNMLASDRQNPIDYVRKDIHATTVATKIVDSANKDGKKDVWYYSQKALLKALILYAKYELHPDNRNLPGILDFLQEFDPEQGEDDDESELDKQFLILNRKHPARRAYELGYKKAKGDMQGSIIMSLLTTIADFVDEEVAEFTKCSDFHLRDIGRKKIALYVIIPAMDNSWEGLVNILFSQLFNELYDLAAENHAKLPVSVSFFLDEFVNLGKFPNYEEFLATCRGYGIGVSTIIQSITQLQDKYNDKKAESILANCAVKICLNASNLTTANYFKDLLDKATVKVDTEGESTQHGKEATTSSTSENTSYSGRDLMTAGEIMRMEEDESLVIFQTKRPIKAKKAFQFMIFPGLLDSKVFTTSQVEYRGHMSDSQKEMYREMIDEYEQYMQKSSDEKMANVAERKEQQVKKQVEQEEKEIADANSFFFVDSGPEEVVNDPEQEQLEALEVEPDFSEVEKDSPADFIFEEETVGV</sequence>
<evidence type="ECO:0000256" key="2">
    <source>
        <dbReference type="ARBA" id="ARBA00008806"/>
    </source>
</evidence>
<dbReference type="PANTHER" id="PTHR37937">
    <property type="entry name" value="CONJUGATIVE TRANSFER: DNA TRANSPORT"/>
    <property type="match status" value="1"/>
</dbReference>
<dbReference type="CDD" id="cd01127">
    <property type="entry name" value="TrwB_TraG_TraD_VirD4"/>
    <property type="match status" value="1"/>
</dbReference>
<evidence type="ECO:0000256" key="5">
    <source>
        <dbReference type="ARBA" id="ARBA00022989"/>
    </source>
</evidence>
<comment type="subcellular location">
    <subcellularLocation>
        <location evidence="1">Cell membrane</location>
        <topology evidence="1">Multi-pass membrane protein</topology>
    </subcellularLocation>
</comment>
<dbReference type="RefSeq" id="WP_185417914.1">
    <property type="nucleotide sequence ID" value="NZ_JAASTX010000018.1"/>
</dbReference>
<evidence type="ECO:0000256" key="8">
    <source>
        <dbReference type="SAM" id="MobiDB-lite"/>
    </source>
</evidence>
<comment type="caution">
    <text evidence="9">The sequence shown here is derived from an EMBL/GenBank/DDBJ whole genome shotgun (WGS) entry which is preliminary data.</text>
</comment>
<dbReference type="InterPro" id="IPR027417">
    <property type="entry name" value="P-loop_NTPase"/>
</dbReference>
<feature type="region of interest" description="Disordered" evidence="8">
    <location>
        <begin position="367"/>
        <end position="391"/>
    </location>
</feature>
<reference evidence="9 10" key="1">
    <citation type="submission" date="2020-03" db="EMBL/GenBank/DDBJ databases">
        <title>Soil Listeria distribution.</title>
        <authorList>
            <person name="Liao J."/>
            <person name="Wiedmann M."/>
        </authorList>
    </citation>
    <scope>NUCLEOTIDE SEQUENCE [LARGE SCALE GENOMIC DNA]</scope>
    <source>
        <strain evidence="9 10">FSL L7-1547</strain>
    </source>
</reference>